<organism evidence="6 7">
    <name type="scientific">Durusdinium trenchii</name>
    <dbReference type="NCBI Taxonomy" id="1381693"/>
    <lineage>
        <taxon>Eukaryota</taxon>
        <taxon>Sar</taxon>
        <taxon>Alveolata</taxon>
        <taxon>Dinophyceae</taxon>
        <taxon>Suessiales</taxon>
        <taxon>Symbiodiniaceae</taxon>
        <taxon>Durusdinium</taxon>
    </lineage>
</organism>
<dbReference type="PROSITE" id="PS00606">
    <property type="entry name" value="KS3_1"/>
    <property type="match status" value="1"/>
</dbReference>
<dbReference type="InterPro" id="IPR049551">
    <property type="entry name" value="PKS_DH_C"/>
</dbReference>
<name>A0ABP0RFJ7_9DINO</name>
<protein>
    <submittedName>
        <fullName evidence="6">Modules 1 and 2 (Narbonolide/10-deoxymethynolide synthase PikAI) (Pikromycin polyketide synthase component PikAI) (Pikromycin PKS component PikAI) (Type I modular polyketide synthase PikAI) (PKS)</fullName>
    </submittedName>
</protein>
<dbReference type="Proteomes" id="UP001642464">
    <property type="component" value="Unassembled WGS sequence"/>
</dbReference>
<dbReference type="SMART" id="SM00822">
    <property type="entry name" value="PKS_KR"/>
    <property type="match status" value="1"/>
</dbReference>
<proteinExistence type="predicted"/>
<dbReference type="Pfam" id="PF00109">
    <property type="entry name" value="ketoacyl-synt"/>
    <property type="match status" value="1"/>
</dbReference>
<evidence type="ECO:0000259" key="5">
    <source>
        <dbReference type="PROSITE" id="PS52004"/>
    </source>
</evidence>
<feature type="domain" description="Carrier" evidence="4">
    <location>
        <begin position="659"/>
        <end position="734"/>
    </location>
</feature>
<dbReference type="Pfam" id="PF00550">
    <property type="entry name" value="PP-binding"/>
    <property type="match status" value="1"/>
</dbReference>
<dbReference type="InterPro" id="IPR009081">
    <property type="entry name" value="PP-bd_ACP"/>
</dbReference>
<dbReference type="Gene3D" id="3.40.50.720">
    <property type="entry name" value="NAD(P)-binding Rossmann-like Domain"/>
    <property type="match status" value="1"/>
</dbReference>
<sequence>MRRNPDEISCRMKLNSDVPNQGYIIHPSLFDGTIHAVCATMFDQDPPFLKIFAGVGKVTVVTKEAPKDEAVILHLSITEKTDQQQIFTCQVFTEQGALLWRLEDVIFRKARSSSGALGAGVAQAAQLARPGLISHDTVNAVQLPVNDSMKDAVSYFETSWKAFGELGDAGEEHGLLPLTAEGKWLFQGEDALLKALKSDLGDHHGFVSPGKEEDLSGFDRVIYMPSKETPMEALCQGLKLIQKAQRADPAPEVWFVLRGTQAVRAEELKGQAVPLFAGLWGLARCLRLEVPNAVCGCVDLGPLPKDVKATELLKRLQSLETRRQGKDGLATLDEAIGGREVEPEVLIGDGLLVSRLEETTPKFQEIDLENYRLEDGSYGLTGGTGGLGLLFGAFFAEKGATHLGLISRSGKVAQDPASQSTYQRLLDTKAQISLKACDSAQAEAVTACLKELNAEKPLKGLLHAAGVLDDHLIMDLEAQHFTPVLNPKIDGTLWGDPEVKSTAAFLPSGVVYKIVKNLHNALKKLGLEGDGKVNMFALFSSVAAMLGSPGQANYCSANTFLDAFALHRRGQGLPAVSVQWGPWAEVGMAARAGTTESGGYLRLDPAASLQAMAAILSLPVSLVGVARLNWSAFLAAQPKVPPFLENFQHHKKSSGLFARKSRDFVPLDLEFHTECDADLSDFSVPLMDMGLDSLSAVEFRNRVQASFDGLHLASTVMFDYPTVADLTDYIVAQFSEGDEEADAALGGGVKDLDANEPLAVIGMAARFPGCHGNGSNEYWAMICAGMDMITPVPIERWDNELYYDPDTSAPGKMYARFGGFIYGLEGFDNKMFGIAEAEAQAMDPHQRILLEAAYESFWNGGLDKEQLSNSNTGCYVGCATLGGISVQDIDIGPFTNIGSFPSGNSGRVSHALGLRGPCFTIDTACSSTLVALDCAAQGKRLGKCDRSAAAGRGSTTVGFCKMGLALSPDGRCKTFDESANGFTRADGAGSIILELQTAAEKNGKQELAMGLGVCVNQDGRSATITAPSGPAQQRCINAALQEASAKGLEVSMVEVHGTGTALGDPIEVGGMKSTLGKQRLDDNPLILAATKSIIGHTEGSAGVAGLIKMIAEFNYRIVPKNLHLKKMNPNIDLTDFPVIMPSSIIDWKVTRAMAGTSSFGFSGTNSHGRPAELR</sequence>
<dbReference type="Pfam" id="PF08659">
    <property type="entry name" value="KR"/>
    <property type="match status" value="2"/>
</dbReference>
<evidence type="ECO:0000256" key="3">
    <source>
        <dbReference type="ARBA" id="ARBA00022679"/>
    </source>
</evidence>
<dbReference type="InterPro" id="IPR020806">
    <property type="entry name" value="PKS_PP-bd"/>
</dbReference>
<keyword evidence="3" id="KW-0808">Transferase</keyword>
<dbReference type="Gene3D" id="3.40.47.10">
    <property type="match status" value="1"/>
</dbReference>
<dbReference type="SUPFAM" id="SSF51735">
    <property type="entry name" value="NAD(P)-binding Rossmann-fold domains"/>
    <property type="match status" value="2"/>
</dbReference>
<dbReference type="InterPro" id="IPR014030">
    <property type="entry name" value="Ketoacyl_synth_N"/>
</dbReference>
<dbReference type="InterPro" id="IPR018201">
    <property type="entry name" value="Ketoacyl_synth_AS"/>
</dbReference>
<keyword evidence="1" id="KW-0596">Phosphopantetheine</keyword>
<dbReference type="InterPro" id="IPR020841">
    <property type="entry name" value="PKS_Beta-ketoAc_synthase_dom"/>
</dbReference>
<reference evidence="6 7" key="1">
    <citation type="submission" date="2024-02" db="EMBL/GenBank/DDBJ databases">
        <authorList>
            <person name="Chen Y."/>
            <person name="Shah S."/>
            <person name="Dougan E. K."/>
            <person name="Thang M."/>
            <person name="Chan C."/>
        </authorList>
    </citation>
    <scope>NUCLEOTIDE SEQUENCE [LARGE SCALE GENOMIC DNA]</scope>
</reference>
<dbReference type="InterPro" id="IPR036291">
    <property type="entry name" value="NAD(P)-bd_dom_sf"/>
</dbReference>
<feature type="domain" description="Ketosynthase family 3 (KS3)" evidence="5">
    <location>
        <begin position="755"/>
        <end position="1172"/>
    </location>
</feature>
<gene>
    <name evidence="6" type="ORF">SCF082_LOCUS46532</name>
</gene>
<dbReference type="CDD" id="cd00833">
    <property type="entry name" value="PKS"/>
    <property type="match status" value="1"/>
</dbReference>
<evidence type="ECO:0000313" key="6">
    <source>
        <dbReference type="EMBL" id="CAK9099360.1"/>
    </source>
</evidence>
<dbReference type="Pfam" id="PF14765">
    <property type="entry name" value="PS-DH"/>
    <property type="match status" value="1"/>
</dbReference>
<evidence type="ECO:0000259" key="4">
    <source>
        <dbReference type="PROSITE" id="PS50075"/>
    </source>
</evidence>
<comment type="caution">
    <text evidence="6">The sequence shown here is derived from an EMBL/GenBank/DDBJ whole genome shotgun (WGS) entry which is preliminary data.</text>
</comment>
<dbReference type="Gene3D" id="3.10.129.110">
    <property type="entry name" value="Polyketide synthase dehydratase"/>
    <property type="match status" value="1"/>
</dbReference>
<evidence type="ECO:0000256" key="2">
    <source>
        <dbReference type="ARBA" id="ARBA00022553"/>
    </source>
</evidence>
<dbReference type="InterPro" id="IPR042104">
    <property type="entry name" value="PKS_dehydratase_sf"/>
</dbReference>
<dbReference type="InterPro" id="IPR057326">
    <property type="entry name" value="KR_dom"/>
</dbReference>
<dbReference type="InterPro" id="IPR014031">
    <property type="entry name" value="Ketoacyl_synth_C"/>
</dbReference>
<dbReference type="PROSITE" id="PS52004">
    <property type="entry name" value="KS3_2"/>
    <property type="match status" value="1"/>
</dbReference>
<dbReference type="Gene3D" id="1.10.1200.10">
    <property type="entry name" value="ACP-like"/>
    <property type="match status" value="1"/>
</dbReference>
<evidence type="ECO:0000256" key="1">
    <source>
        <dbReference type="ARBA" id="ARBA00022450"/>
    </source>
</evidence>
<dbReference type="PANTHER" id="PTHR43775:SF37">
    <property type="entry name" value="SI:DKEY-61P9.11"/>
    <property type="match status" value="1"/>
</dbReference>
<dbReference type="PROSITE" id="PS50075">
    <property type="entry name" value="CARRIER"/>
    <property type="match status" value="1"/>
</dbReference>
<dbReference type="SMART" id="SM00825">
    <property type="entry name" value="PKS_KS"/>
    <property type="match status" value="1"/>
</dbReference>
<evidence type="ECO:0000313" key="7">
    <source>
        <dbReference type="Proteomes" id="UP001642464"/>
    </source>
</evidence>
<keyword evidence="7" id="KW-1185">Reference proteome</keyword>
<dbReference type="SUPFAM" id="SSF47336">
    <property type="entry name" value="ACP-like"/>
    <property type="match status" value="1"/>
</dbReference>
<dbReference type="SUPFAM" id="SSF53901">
    <property type="entry name" value="Thiolase-like"/>
    <property type="match status" value="1"/>
</dbReference>
<dbReference type="InterPro" id="IPR050091">
    <property type="entry name" value="PKS_NRPS_Biosynth_Enz"/>
</dbReference>
<dbReference type="Pfam" id="PF02801">
    <property type="entry name" value="Ketoacyl-synt_C"/>
    <property type="match status" value="1"/>
</dbReference>
<dbReference type="EMBL" id="CAXAMM010041429">
    <property type="protein sequence ID" value="CAK9099360.1"/>
    <property type="molecule type" value="Genomic_DNA"/>
</dbReference>
<dbReference type="InterPro" id="IPR036736">
    <property type="entry name" value="ACP-like_sf"/>
</dbReference>
<dbReference type="InterPro" id="IPR013968">
    <property type="entry name" value="PKS_KR"/>
</dbReference>
<dbReference type="PANTHER" id="PTHR43775">
    <property type="entry name" value="FATTY ACID SYNTHASE"/>
    <property type="match status" value="1"/>
</dbReference>
<dbReference type="InterPro" id="IPR016039">
    <property type="entry name" value="Thiolase-like"/>
</dbReference>
<dbReference type="SMART" id="SM00823">
    <property type="entry name" value="PKS_PP"/>
    <property type="match status" value="1"/>
</dbReference>
<accession>A0ABP0RFJ7</accession>
<keyword evidence="2" id="KW-0597">Phosphoprotein</keyword>